<evidence type="ECO:0000313" key="2">
    <source>
        <dbReference type="EMBL" id="KAK5614927.1"/>
    </source>
</evidence>
<feature type="transmembrane region" description="Helical" evidence="1">
    <location>
        <begin position="61"/>
        <end position="79"/>
    </location>
</feature>
<name>A0AAV9S1W3_9TELE</name>
<evidence type="ECO:0000256" key="1">
    <source>
        <dbReference type="SAM" id="Phobius"/>
    </source>
</evidence>
<dbReference type="Proteomes" id="UP001311232">
    <property type="component" value="Unassembled WGS sequence"/>
</dbReference>
<accession>A0AAV9S1W3</accession>
<reference evidence="2 3" key="1">
    <citation type="submission" date="2021-06" db="EMBL/GenBank/DDBJ databases">
        <authorList>
            <person name="Palmer J.M."/>
        </authorList>
    </citation>
    <scope>NUCLEOTIDE SEQUENCE [LARGE SCALE GENOMIC DNA]</scope>
    <source>
        <strain evidence="2 3">MEX-2019</strain>
        <tissue evidence="2">Muscle</tissue>
    </source>
</reference>
<protein>
    <submittedName>
        <fullName evidence="2">Uncharacterized protein</fullName>
    </submittedName>
</protein>
<dbReference type="EMBL" id="JAHHUM010001048">
    <property type="protein sequence ID" value="KAK5614927.1"/>
    <property type="molecule type" value="Genomic_DNA"/>
</dbReference>
<dbReference type="AlphaFoldDB" id="A0AAV9S1W3"/>
<comment type="caution">
    <text evidence="2">The sequence shown here is derived from an EMBL/GenBank/DDBJ whole genome shotgun (WGS) entry which is preliminary data.</text>
</comment>
<sequence>MAEHQDTIQMPPLHRTPPKYYKKAWHAVIGKMIASVPQHAAQLEEGVLCLIFSLPKAFKRLIRCILPLSLMLAAAYQMVMEVVRMD</sequence>
<keyword evidence="1" id="KW-0472">Membrane</keyword>
<organism evidence="2 3">
    <name type="scientific">Crenichthys baileyi</name>
    <name type="common">White River springfish</name>
    <dbReference type="NCBI Taxonomy" id="28760"/>
    <lineage>
        <taxon>Eukaryota</taxon>
        <taxon>Metazoa</taxon>
        <taxon>Chordata</taxon>
        <taxon>Craniata</taxon>
        <taxon>Vertebrata</taxon>
        <taxon>Euteleostomi</taxon>
        <taxon>Actinopterygii</taxon>
        <taxon>Neopterygii</taxon>
        <taxon>Teleostei</taxon>
        <taxon>Neoteleostei</taxon>
        <taxon>Acanthomorphata</taxon>
        <taxon>Ovalentaria</taxon>
        <taxon>Atherinomorphae</taxon>
        <taxon>Cyprinodontiformes</taxon>
        <taxon>Goodeidae</taxon>
        <taxon>Crenichthys</taxon>
    </lineage>
</organism>
<evidence type="ECO:0000313" key="3">
    <source>
        <dbReference type="Proteomes" id="UP001311232"/>
    </source>
</evidence>
<proteinExistence type="predicted"/>
<gene>
    <name evidence="2" type="ORF">CRENBAI_009323</name>
</gene>
<keyword evidence="1" id="KW-0812">Transmembrane</keyword>
<keyword evidence="3" id="KW-1185">Reference proteome</keyword>
<keyword evidence="1" id="KW-1133">Transmembrane helix</keyword>